<dbReference type="Proteomes" id="UP000541154">
    <property type="component" value="Unassembled WGS sequence"/>
</dbReference>
<dbReference type="EMBL" id="SPNV01000795">
    <property type="protein sequence ID" value="KAF5854758.1"/>
    <property type="molecule type" value="Genomic_DNA"/>
</dbReference>
<name>A0A8H5ZVP4_PETAA</name>
<keyword evidence="2" id="KW-1185">Reference proteome</keyword>
<proteinExistence type="predicted"/>
<reference evidence="1 2" key="1">
    <citation type="submission" date="2019-04" db="EMBL/GenBank/DDBJ databases">
        <title>Aspergillus burnettii sp. nov., novel species from soil in southeast Queensland.</title>
        <authorList>
            <person name="Gilchrist C.L.M."/>
            <person name="Pitt J.I."/>
            <person name="Lange L."/>
            <person name="Lacey H.J."/>
            <person name="Vuong D."/>
            <person name="Midgley D.J."/>
            <person name="Greenfield P."/>
            <person name="Bradbury M."/>
            <person name="Lacey E."/>
            <person name="Busk P.K."/>
            <person name="Pilgaard B."/>
            <person name="Chooi Y.H."/>
            <person name="Piggott A.M."/>
        </authorList>
    </citation>
    <scope>NUCLEOTIDE SEQUENCE [LARGE SCALE GENOMIC DNA]</scope>
    <source>
        <strain evidence="1 2">FRR 5400</strain>
    </source>
</reference>
<evidence type="ECO:0000313" key="2">
    <source>
        <dbReference type="Proteomes" id="UP000541154"/>
    </source>
</evidence>
<gene>
    <name evidence="1" type="ORF">ETB97_011943</name>
</gene>
<sequence>MSFPSFKRPIPSMDLTNSARSTNIDCPTISSLPRPYDMIEKLVLEKCVEEASIVLTADKILAFITPICINVTSKRWLKSAYEETSPMGSKGQWVDALAEVFCLSDPSYPDNSIIFASER</sequence>
<accession>A0A8H5ZVP4</accession>
<dbReference type="AlphaFoldDB" id="A0A8H5ZVP4"/>
<organism evidence="1 2">
    <name type="scientific">Petromyces alliaceus</name>
    <name type="common">Aspergillus alliaceus</name>
    <dbReference type="NCBI Taxonomy" id="209559"/>
    <lineage>
        <taxon>Eukaryota</taxon>
        <taxon>Fungi</taxon>
        <taxon>Dikarya</taxon>
        <taxon>Ascomycota</taxon>
        <taxon>Pezizomycotina</taxon>
        <taxon>Eurotiomycetes</taxon>
        <taxon>Eurotiomycetidae</taxon>
        <taxon>Eurotiales</taxon>
        <taxon>Aspergillaceae</taxon>
        <taxon>Aspergillus</taxon>
        <taxon>Aspergillus subgen. Circumdati</taxon>
    </lineage>
</organism>
<evidence type="ECO:0000313" key="1">
    <source>
        <dbReference type="EMBL" id="KAF5854758.1"/>
    </source>
</evidence>
<protein>
    <submittedName>
        <fullName evidence="1">Uncharacterized protein</fullName>
    </submittedName>
</protein>
<comment type="caution">
    <text evidence="1">The sequence shown here is derived from an EMBL/GenBank/DDBJ whole genome shotgun (WGS) entry which is preliminary data.</text>
</comment>